<proteinExistence type="predicted"/>
<evidence type="ECO:0000313" key="1">
    <source>
        <dbReference type="EMBL" id="GAG23169.1"/>
    </source>
</evidence>
<reference evidence="1" key="1">
    <citation type="journal article" date="2014" name="Front. Microbiol.">
        <title>High frequency of phylogenetically diverse reductive dehalogenase-homologous genes in deep subseafloor sedimentary metagenomes.</title>
        <authorList>
            <person name="Kawai M."/>
            <person name="Futagami T."/>
            <person name="Toyoda A."/>
            <person name="Takaki Y."/>
            <person name="Nishi S."/>
            <person name="Hori S."/>
            <person name="Arai W."/>
            <person name="Tsubouchi T."/>
            <person name="Morono Y."/>
            <person name="Uchiyama I."/>
            <person name="Ito T."/>
            <person name="Fujiyama A."/>
            <person name="Inagaki F."/>
            <person name="Takami H."/>
        </authorList>
    </citation>
    <scope>NUCLEOTIDE SEQUENCE</scope>
    <source>
        <strain evidence="1">Expedition CK06-06</strain>
    </source>
</reference>
<gene>
    <name evidence="1" type="ORF">S01H1_51445</name>
</gene>
<dbReference type="PANTHER" id="PTHR42870">
    <property type="entry name" value="ACETYL-COA C-ACETYLTRANSFERASE"/>
    <property type="match status" value="1"/>
</dbReference>
<organism evidence="1">
    <name type="scientific">marine sediment metagenome</name>
    <dbReference type="NCBI Taxonomy" id="412755"/>
    <lineage>
        <taxon>unclassified sequences</taxon>
        <taxon>metagenomes</taxon>
        <taxon>ecological metagenomes</taxon>
    </lineage>
</organism>
<name>X0VXJ3_9ZZZZ</name>
<sequence>MNEMGKLMREVAMIGAGMSKFGAFPDKNSRDLWGEAFINCLASIDKNFEIKDIEALYLGNYSSDLFESQGHLAPMCAELAGITPKPASRTEDACASSGIAIREG</sequence>
<comment type="caution">
    <text evidence="1">The sequence shown here is derived from an EMBL/GenBank/DDBJ whole genome shotgun (WGS) entry which is preliminary data.</text>
</comment>
<dbReference type="Gene3D" id="3.40.47.10">
    <property type="match status" value="1"/>
</dbReference>
<feature type="non-terminal residue" evidence="1">
    <location>
        <position position="104"/>
    </location>
</feature>
<dbReference type="EMBL" id="BARS01033193">
    <property type="protein sequence ID" value="GAG23169.1"/>
    <property type="molecule type" value="Genomic_DNA"/>
</dbReference>
<dbReference type="AlphaFoldDB" id="X0VXJ3"/>
<accession>X0VXJ3</accession>
<dbReference type="InterPro" id="IPR016039">
    <property type="entry name" value="Thiolase-like"/>
</dbReference>
<dbReference type="GO" id="GO:0016746">
    <property type="term" value="F:acyltransferase activity"/>
    <property type="evidence" value="ECO:0007669"/>
    <property type="project" value="InterPro"/>
</dbReference>
<dbReference type="SUPFAM" id="SSF53901">
    <property type="entry name" value="Thiolase-like"/>
    <property type="match status" value="1"/>
</dbReference>
<dbReference type="PANTHER" id="PTHR42870:SF6">
    <property type="entry name" value="ACETYL-COA C-ACYLTRANSFERASE"/>
    <property type="match status" value="1"/>
</dbReference>
<protein>
    <recommendedName>
        <fullName evidence="2">Thiolase N-terminal domain-containing protein</fullName>
    </recommendedName>
</protein>
<evidence type="ECO:0008006" key="2">
    <source>
        <dbReference type="Google" id="ProtNLM"/>
    </source>
</evidence>